<protein>
    <recommendedName>
        <fullName evidence="3">Apolipoprotein A-I</fullName>
    </recommendedName>
</protein>
<dbReference type="SUPFAM" id="SSF58113">
    <property type="entry name" value="Apolipoprotein A-I"/>
    <property type="match status" value="1"/>
</dbReference>
<proteinExistence type="predicted"/>
<dbReference type="Gene3D" id="1.20.120.20">
    <property type="entry name" value="Apolipoprotein"/>
    <property type="match status" value="1"/>
</dbReference>
<evidence type="ECO:0008006" key="3">
    <source>
        <dbReference type="Google" id="ProtNLM"/>
    </source>
</evidence>
<name>A0ABQ7TS51_PHRPL</name>
<comment type="caution">
    <text evidence="1">The sequence shown here is derived from an EMBL/GenBank/DDBJ whole genome shotgun (WGS) entry which is preliminary data.</text>
</comment>
<evidence type="ECO:0000313" key="2">
    <source>
        <dbReference type="Proteomes" id="UP000826234"/>
    </source>
</evidence>
<reference evidence="1 2" key="1">
    <citation type="journal article" date="2022" name="Gigascience">
        <title>A chromosome-level genome assembly and annotation of the desert horned lizard, Phrynosoma platyrhinos, provides insight into chromosomal rearrangements among reptiles.</title>
        <authorList>
            <person name="Koochekian N."/>
            <person name="Ascanio A."/>
            <person name="Farleigh K."/>
            <person name="Card D.C."/>
            <person name="Schield D.R."/>
            <person name="Castoe T.A."/>
            <person name="Jezkova T."/>
        </authorList>
    </citation>
    <scope>NUCLEOTIDE SEQUENCE [LARGE SCALE GENOMIC DNA]</scope>
    <source>
        <strain evidence="1">NK-2021</strain>
    </source>
</reference>
<keyword evidence="2" id="KW-1185">Reference proteome</keyword>
<gene>
    <name evidence="1" type="ORF">JD844_006079</name>
</gene>
<sequence>MSVLMKFYAFGSSKAGKAVSDQLNELFRPLVDLKSEAPEEISEAIRLMFAIPGSIMMKVYRTLKDMEKQSSGNFEQVLKALAAYLDPALVKVSSLVEPLLHRLGAKIHEIDEEMTMRLYQSLESMEEELSFYVKRMEEIRADLQPLVEEVAKECKLGMETLNKNLKPYLDPLLKEADKYRNAFTEWIDDPAFPPKQS</sequence>
<evidence type="ECO:0000313" key="1">
    <source>
        <dbReference type="EMBL" id="KAH0631643.1"/>
    </source>
</evidence>
<dbReference type="Proteomes" id="UP000826234">
    <property type="component" value="Unassembled WGS sequence"/>
</dbReference>
<accession>A0ABQ7TS51</accession>
<dbReference type="EMBL" id="JAIPUX010000035">
    <property type="protein sequence ID" value="KAH0631643.1"/>
    <property type="molecule type" value="Genomic_DNA"/>
</dbReference>
<organism evidence="1 2">
    <name type="scientific">Phrynosoma platyrhinos</name>
    <name type="common">Desert horned lizard</name>
    <dbReference type="NCBI Taxonomy" id="52577"/>
    <lineage>
        <taxon>Eukaryota</taxon>
        <taxon>Metazoa</taxon>
        <taxon>Chordata</taxon>
        <taxon>Craniata</taxon>
        <taxon>Vertebrata</taxon>
        <taxon>Euteleostomi</taxon>
        <taxon>Lepidosauria</taxon>
        <taxon>Squamata</taxon>
        <taxon>Bifurcata</taxon>
        <taxon>Unidentata</taxon>
        <taxon>Episquamata</taxon>
        <taxon>Toxicofera</taxon>
        <taxon>Iguania</taxon>
        <taxon>Phrynosomatidae</taxon>
        <taxon>Phrynosomatinae</taxon>
        <taxon>Phrynosoma</taxon>
    </lineage>
</organism>